<name>K3ZCP0_SETIT</name>
<dbReference type="OMA" id="APPQCAM"/>
<dbReference type="STRING" id="4555.K3ZCP0"/>
<reference evidence="3" key="1">
    <citation type="journal article" date="2012" name="Nat. Biotechnol.">
        <title>Reference genome sequence of the model plant Setaria.</title>
        <authorList>
            <person name="Bennetzen J.L."/>
            <person name="Schmutz J."/>
            <person name="Wang H."/>
            <person name="Percifield R."/>
            <person name="Hawkins J."/>
            <person name="Pontaroli A.C."/>
            <person name="Estep M."/>
            <person name="Feng L."/>
            <person name="Vaughn J.N."/>
            <person name="Grimwood J."/>
            <person name="Jenkins J."/>
            <person name="Barry K."/>
            <person name="Lindquist E."/>
            <person name="Hellsten U."/>
            <person name="Deshpande S."/>
            <person name="Wang X."/>
            <person name="Wu X."/>
            <person name="Mitros T."/>
            <person name="Triplett J."/>
            <person name="Yang X."/>
            <person name="Ye C.Y."/>
            <person name="Mauro-Herrera M."/>
            <person name="Wang L."/>
            <person name="Li P."/>
            <person name="Sharma M."/>
            <person name="Sharma R."/>
            <person name="Ronald P.C."/>
            <person name="Panaud O."/>
            <person name="Kellogg E.A."/>
            <person name="Brutnell T.P."/>
            <person name="Doust A.N."/>
            <person name="Tuskan G.A."/>
            <person name="Rokhsar D."/>
            <person name="Devos K.M."/>
        </authorList>
    </citation>
    <scope>NUCLEOTIDE SEQUENCE [LARGE SCALE GENOMIC DNA]</scope>
    <source>
        <strain evidence="3">cv. Yugu1</strain>
    </source>
</reference>
<dbReference type="InParanoid" id="K3ZCP0"/>
<dbReference type="GO" id="GO:0050661">
    <property type="term" value="F:NADP binding"/>
    <property type="evidence" value="ECO:0007669"/>
    <property type="project" value="InterPro"/>
</dbReference>
<protein>
    <recommendedName>
        <fullName evidence="1">6-phosphogluconate dehydrogenase NADP-binding domain-containing protein</fullName>
    </recommendedName>
</protein>
<dbReference type="PANTHER" id="PTHR43060:SF13">
    <property type="entry name" value="3-HYDROXYISOBUTYRATE DEHYDROGENASE-LIKE 2, MITOCHONDRIAL-RELATED"/>
    <property type="match status" value="1"/>
</dbReference>
<evidence type="ECO:0000259" key="1">
    <source>
        <dbReference type="Pfam" id="PF03446"/>
    </source>
</evidence>
<evidence type="ECO:0000313" key="3">
    <source>
        <dbReference type="Proteomes" id="UP000004995"/>
    </source>
</evidence>
<evidence type="ECO:0000313" key="2">
    <source>
        <dbReference type="EnsemblPlants" id="KQL14301"/>
    </source>
</evidence>
<dbReference type="Gramene" id="KQL14301">
    <property type="protein sequence ID" value="KQL14301"/>
    <property type="gene ID" value="SETIT_024317mg"/>
</dbReference>
<dbReference type="Pfam" id="PF03446">
    <property type="entry name" value="NAD_binding_2"/>
    <property type="match status" value="1"/>
</dbReference>
<sequence length="170" mass="17488">MEEGPKADAAAFGFPAPVGPGATRVGWIGIGVMGGAMAKHLLAAGFAVTAYARTPAKAESLLAAASDVMMFTMVGNPSDIRAVVLDPATGALACLRPGGLLVDWTSSSPFLSREIAAAAPPQCAMLCRLASTLTNVVEVKKSVEVAKVDEVETCFFRVVDVVEVIIPSLV</sequence>
<dbReference type="InterPro" id="IPR006115">
    <property type="entry name" value="6PGDH_NADP-bd"/>
</dbReference>
<dbReference type="Proteomes" id="UP000004995">
    <property type="component" value="Unassembled WGS sequence"/>
</dbReference>
<keyword evidence="3" id="KW-1185">Reference proteome</keyword>
<organism evidence="2 3">
    <name type="scientific">Setaria italica</name>
    <name type="common">Foxtail millet</name>
    <name type="synonym">Panicum italicum</name>
    <dbReference type="NCBI Taxonomy" id="4555"/>
    <lineage>
        <taxon>Eukaryota</taxon>
        <taxon>Viridiplantae</taxon>
        <taxon>Streptophyta</taxon>
        <taxon>Embryophyta</taxon>
        <taxon>Tracheophyta</taxon>
        <taxon>Spermatophyta</taxon>
        <taxon>Magnoliopsida</taxon>
        <taxon>Liliopsida</taxon>
        <taxon>Poales</taxon>
        <taxon>Poaceae</taxon>
        <taxon>PACMAD clade</taxon>
        <taxon>Panicoideae</taxon>
        <taxon>Panicodae</taxon>
        <taxon>Paniceae</taxon>
        <taxon>Cenchrinae</taxon>
        <taxon>Setaria</taxon>
    </lineage>
</organism>
<reference evidence="2" key="2">
    <citation type="submission" date="2018-08" db="UniProtKB">
        <authorList>
            <consortium name="EnsemblPlants"/>
        </authorList>
    </citation>
    <scope>IDENTIFICATION</scope>
    <source>
        <strain evidence="2">Yugu1</strain>
    </source>
</reference>
<feature type="domain" description="6-phosphogluconate dehydrogenase NADP-binding" evidence="1">
    <location>
        <begin position="24"/>
        <end position="119"/>
    </location>
</feature>
<dbReference type="EMBL" id="AGNK02001548">
    <property type="status" value="NOT_ANNOTATED_CDS"/>
    <property type="molecule type" value="Genomic_DNA"/>
</dbReference>
<dbReference type="Gene3D" id="3.40.50.720">
    <property type="entry name" value="NAD(P)-binding Rossmann-like Domain"/>
    <property type="match status" value="1"/>
</dbReference>
<dbReference type="AlphaFoldDB" id="K3ZCP0"/>
<dbReference type="InterPro" id="IPR036291">
    <property type="entry name" value="NAD(P)-bd_dom_sf"/>
</dbReference>
<dbReference type="HOGENOM" id="CLU_1573337_0_0_1"/>
<dbReference type="PANTHER" id="PTHR43060">
    <property type="entry name" value="3-HYDROXYISOBUTYRATE DEHYDROGENASE-LIKE 1, MITOCHONDRIAL-RELATED"/>
    <property type="match status" value="1"/>
</dbReference>
<dbReference type="SUPFAM" id="SSF51735">
    <property type="entry name" value="NAD(P)-binding Rossmann-fold domains"/>
    <property type="match status" value="1"/>
</dbReference>
<dbReference type="EnsemblPlants" id="KQL14301">
    <property type="protein sequence ID" value="KQL14301"/>
    <property type="gene ID" value="SETIT_024317mg"/>
</dbReference>
<dbReference type="eggNOG" id="KOG0409">
    <property type="taxonomic scope" value="Eukaryota"/>
</dbReference>
<accession>K3ZCP0</accession>
<proteinExistence type="predicted"/>